<evidence type="ECO:0000313" key="3">
    <source>
        <dbReference type="EMBL" id="GGK18884.1"/>
    </source>
</evidence>
<dbReference type="Gene3D" id="3.40.1480.10">
    <property type="entry name" value="MOFRL domain"/>
    <property type="match status" value="1"/>
</dbReference>
<proteinExistence type="predicted"/>
<dbReference type="InterPro" id="IPR025286">
    <property type="entry name" value="MOFRL_assoc_dom"/>
</dbReference>
<keyword evidence="4" id="KW-1185">Reference proteome</keyword>
<dbReference type="EMBL" id="BMPP01000003">
    <property type="protein sequence ID" value="GGK18884.1"/>
    <property type="molecule type" value="Genomic_DNA"/>
</dbReference>
<dbReference type="InterPro" id="IPR038614">
    <property type="entry name" value="GK_N_sf"/>
</dbReference>
<dbReference type="InterPro" id="IPR007835">
    <property type="entry name" value="MOFRL"/>
</dbReference>
<organism evidence="3 4">
    <name type="scientific">Deinococcus malanensis</name>
    <dbReference type="NCBI Taxonomy" id="1706855"/>
    <lineage>
        <taxon>Bacteria</taxon>
        <taxon>Thermotogati</taxon>
        <taxon>Deinococcota</taxon>
        <taxon>Deinococci</taxon>
        <taxon>Deinococcales</taxon>
        <taxon>Deinococcaceae</taxon>
        <taxon>Deinococcus</taxon>
    </lineage>
</organism>
<dbReference type="Gene3D" id="3.40.50.10180">
    <property type="entry name" value="Glycerate kinase, MOFRL-like N-terminal domain"/>
    <property type="match status" value="1"/>
</dbReference>
<dbReference type="PANTHER" id="PTHR12227">
    <property type="entry name" value="GLYCERATE KINASE"/>
    <property type="match status" value="1"/>
</dbReference>
<reference evidence="4" key="1">
    <citation type="journal article" date="2019" name="Int. J. Syst. Evol. Microbiol.">
        <title>The Global Catalogue of Microorganisms (GCM) 10K type strain sequencing project: providing services to taxonomists for standard genome sequencing and annotation.</title>
        <authorList>
            <consortium name="The Broad Institute Genomics Platform"/>
            <consortium name="The Broad Institute Genome Sequencing Center for Infectious Disease"/>
            <person name="Wu L."/>
            <person name="Ma J."/>
        </authorList>
    </citation>
    <scope>NUCLEOTIDE SEQUENCE [LARGE SCALE GENOMIC DNA]</scope>
    <source>
        <strain evidence="4">JCM 30331</strain>
    </source>
</reference>
<evidence type="ECO:0000259" key="2">
    <source>
        <dbReference type="Pfam" id="PF13660"/>
    </source>
</evidence>
<dbReference type="PANTHER" id="PTHR12227:SF0">
    <property type="entry name" value="GLYCERATE KINASE"/>
    <property type="match status" value="1"/>
</dbReference>
<dbReference type="InterPro" id="IPR039760">
    <property type="entry name" value="MOFRL_protein"/>
</dbReference>
<evidence type="ECO:0000259" key="1">
    <source>
        <dbReference type="Pfam" id="PF05161"/>
    </source>
</evidence>
<dbReference type="Proteomes" id="UP000647587">
    <property type="component" value="Unassembled WGS sequence"/>
</dbReference>
<gene>
    <name evidence="3" type="ORF">GCM10008955_10360</name>
</gene>
<protein>
    <submittedName>
        <fullName evidence="3">Glycerate dehydrogenase</fullName>
    </submittedName>
</protein>
<name>A0ABQ2ENZ5_9DEIO</name>
<feature type="domain" description="MOFRL-associated" evidence="2">
    <location>
        <begin position="1"/>
        <end position="178"/>
    </location>
</feature>
<dbReference type="SUPFAM" id="SSF82544">
    <property type="entry name" value="GckA/TtuD-like"/>
    <property type="match status" value="1"/>
</dbReference>
<dbReference type="Pfam" id="PF05161">
    <property type="entry name" value="MOFRL"/>
    <property type="match status" value="1"/>
</dbReference>
<dbReference type="InterPro" id="IPR037035">
    <property type="entry name" value="GK-like_C_sf"/>
</dbReference>
<evidence type="ECO:0000313" key="4">
    <source>
        <dbReference type="Proteomes" id="UP000647587"/>
    </source>
</evidence>
<dbReference type="Pfam" id="PF13660">
    <property type="entry name" value="DUF4147"/>
    <property type="match status" value="1"/>
</dbReference>
<feature type="domain" description="MOFRL" evidence="1">
    <location>
        <begin position="256"/>
        <end position="358"/>
    </location>
</feature>
<accession>A0ABQ2ENZ5</accession>
<sequence>MAQMVRARVEGPVSGVVIARQSELPQSIQDLTVLGSTHPVPGQASVQAGKAALYAVQDLGPDDLLLCLISGGASSLMCAPWGVTLKHKVHLTEKLLRCGATIHEINAVRKHLSHLKGGRLAARAFPARVVSLIVSDVVGDDLSVIASGPTAPDPSTYGDALEVLDRYGIVAPEVRIHLERGHQGEWPETPKPGDPIFEHVENRVIAGGSAALRAAAGDLQAQGWQTQIWQEGVTGDARRAAADHAHAASDLPPGAALLSGGETTTVVRRDGGLGGRNLEFLLSLALEAPGIYALAADTDGTDGSSPAAGAVITPDTLERAWSLGLDARKYLDRSDAHTFFERLGDLVFTGPTGTNVNDFRCILRASAGS</sequence>
<comment type="caution">
    <text evidence="3">The sequence shown here is derived from an EMBL/GenBank/DDBJ whole genome shotgun (WGS) entry which is preliminary data.</text>
</comment>